<dbReference type="InterPro" id="IPR023346">
    <property type="entry name" value="Lysozyme-like_dom_sf"/>
</dbReference>
<dbReference type="Gene3D" id="1.10.530.10">
    <property type="match status" value="1"/>
</dbReference>
<sequence length="341" mass="38162">MKMYKLSPFLLVSFFFIFFMLIAGSDSSSTHISSEEEQNLPEAVLRWKEKVTKEASKNNIPEAVPYLLGIIMAETGGNSEKYPDVMQCSESQGKPPNSIQDPNESIEVGVKYFADMWTEHRDYDVLNIVQAYNFGGGFLNHSGKSYSLDSAIQFSKTQANGKTVTYTNSTAVNLGYNYRYAYGNMFYAQIVKQYITSTSNNNSQGNSAIVKSALKELAESPHDGGEKYWRWYGFNGRVEWCAIFVSYNAEKAGVKMDRFAYCPTGIENFKAKNQWLEGGKLPKSGNIIFFDWDGDSISDHVGIVEKVENGVVYTIEGNSGDKIAKQNYGKNSPYIMGFGIP</sequence>
<protein>
    <submittedName>
        <fullName evidence="3">CHAP domain-containing protein</fullName>
    </submittedName>
</protein>
<dbReference type="Pfam" id="PF05257">
    <property type="entry name" value="CHAP"/>
    <property type="match status" value="1"/>
</dbReference>
<name>A0AAD2MIG1_LISMN</name>
<proteinExistence type="predicted"/>
<dbReference type="SUPFAM" id="SSF53955">
    <property type="entry name" value="Lysozyme-like"/>
    <property type="match status" value="1"/>
</dbReference>
<comment type="caution">
    <text evidence="3">The sequence shown here is derived from an EMBL/GenBank/DDBJ whole genome shotgun (WGS) entry which is preliminary data.</text>
</comment>
<evidence type="ECO:0000259" key="1">
    <source>
        <dbReference type="Pfam" id="PF05257"/>
    </source>
</evidence>
<dbReference type="EMBL" id="AALGDA010000058">
    <property type="protein sequence ID" value="ECY9783918.1"/>
    <property type="molecule type" value="Genomic_DNA"/>
</dbReference>
<accession>A0AAD2MIG1</accession>
<dbReference type="InterPro" id="IPR047194">
    <property type="entry name" value="CwlT-like_lysozyme"/>
</dbReference>
<reference evidence="3 4" key="1">
    <citation type="submission" date="2019-09" db="EMBL/GenBank/DDBJ databases">
        <authorList>
            <consortium name="PulseNet: The National Subtyping Network for Foodborne Disease Surveillance"/>
            <person name="Tarr C.L."/>
            <person name="Trees E."/>
            <person name="Katz L.S."/>
            <person name="Carleton-Romer H.A."/>
            <person name="Stroika S."/>
            <person name="Kucerova Z."/>
            <person name="Roache K.F."/>
            <person name="Sabol A.L."/>
            <person name="Besser J."/>
            <person name="Gerner-Smidt P."/>
        </authorList>
    </citation>
    <scope>NUCLEOTIDE SEQUENCE [LARGE SCALE GENOMIC DNA]</scope>
    <source>
        <strain evidence="3 4">PNUSAL005692</strain>
    </source>
</reference>
<dbReference type="RefSeq" id="WP_047584120.1">
    <property type="nucleotide sequence ID" value="NZ_CP019620.1"/>
</dbReference>
<feature type="domain" description="CwlT-like lysozyme" evidence="2">
    <location>
        <begin position="42"/>
        <end position="194"/>
    </location>
</feature>
<organism evidence="3 4">
    <name type="scientific">Listeria monocytogenes</name>
    <dbReference type="NCBI Taxonomy" id="1639"/>
    <lineage>
        <taxon>Bacteria</taxon>
        <taxon>Bacillati</taxon>
        <taxon>Bacillota</taxon>
        <taxon>Bacilli</taxon>
        <taxon>Bacillales</taxon>
        <taxon>Listeriaceae</taxon>
        <taxon>Listeria</taxon>
    </lineage>
</organism>
<evidence type="ECO:0000313" key="4">
    <source>
        <dbReference type="Proteomes" id="UP000489121"/>
    </source>
</evidence>
<feature type="domain" description="Peptidase C51" evidence="1">
    <location>
        <begin position="236"/>
        <end position="318"/>
    </location>
</feature>
<dbReference type="AlphaFoldDB" id="A0AAD2MIG1"/>
<evidence type="ECO:0000313" key="3">
    <source>
        <dbReference type="EMBL" id="ECY9783918.1"/>
    </source>
</evidence>
<dbReference type="InterPro" id="IPR038765">
    <property type="entry name" value="Papain-like_cys_pep_sf"/>
</dbReference>
<dbReference type="CDD" id="cd16891">
    <property type="entry name" value="CwlT-like"/>
    <property type="match status" value="1"/>
</dbReference>
<dbReference type="SUPFAM" id="SSF54001">
    <property type="entry name" value="Cysteine proteinases"/>
    <property type="match status" value="1"/>
</dbReference>
<dbReference type="InterPro" id="IPR007921">
    <property type="entry name" value="CHAP_dom"/>
</dbReference>
<dbReference type="Pfam" id="PF13702">
    <property type="entry name" value="Lysozyme_like"/>
    <property type="match status" value="1"/>
</dbReference>
<gene>
    <name evidence="3" type="ORF">F6515_13075</name>
</gene>
<dbReference type="Proteomes" id="UP000489121">
    <property type="component" value="Unassembled WGS sequence"/>
</dbReference>
<evidence type="ECO:0000259" key="2">
    <source>
        <dbReference type="Pfam" id="PF13702"/>
    </source>
</evidence>